<keyword evidence="11 15" id="KW-0520">NAD</keyword>
<feature type="transmembrane region" description="Helical" evidence="15">
    <location>
        <begin position="50"/>
        <end position="72"/>
    </location>
</feature>
<dbReference type="EMBL" id="HQ664509">
    <property type="protein sequence ID" value="AEQ28379.1"/>
    <property type="molecule type" value="Genomic_DNA"/>
</dbReference>
<evidence type="ECO:0000256" key="14">
    <source>
        <dbReference type="ARBA" id="ARBA00049551"/>
    </source>
</evidence>
<keyword evidence="15" id="KW-0830">Ubiquinone</keyword>
<dbReference type="EMBL" id="HQ664513">
    <property type="protein sequence ID" value="AEQ28383.1"/>
    <property type="molecule type" value="Genomic_DNA"/>
</dbReference>
<comment type="function">
    <text evidence="15">Core subunit of the mitochondrial membrane respiratory chain NADH dehydrogenase (Complex I) which catalyzes electron transfer from NADH through the respiratory chain, using ubiquinone as an electron acceptor. Essential for the catalytic activity and assembly of complex I.</text>
</comment>
<proteinExistence type="inferred from homology"/>
<dbReference type="EMBL" id="HQ664510">
    <property type="protein sequence ID" value="AEQ28380.1"/>
    <property type="molecule type" value="Genomic_DNA"/>
</dbReference>
<feature type="non-terminal residue" evidence="16">
    <location>
        <position position="178"/>
    </location>
</feature>
<feature type="transmembrane region" description="Helical" evidence="15">
    <location>
        <begin position="84"/>
        <end position="102"/>
    </location>
</feature>
<dbReference type="GO" id="GO:0031966">
    <property type="term" value="C:mitochondrial membrane"/>
    <property type="evidence" value="ECO:0007669"/>
    <property type="project" value="UniProtKB-SubCell"/>
</dbReference>
<dbReference type="InterPro" id="IPR050269">
    <property type="entry name" value="ComplexI_Subunit6"/>
</dbReference>
<evidence type="ECO:0000256" key="11">
    <source>
        <dbReference type="ARBA" id="ARBA00023027"/>
    </source>
</evidence>
<dbReference type="PANTHER" id="PTHR11435:SF1">
    <property type="entry name" value="NADH-UBIQUINONE OXIDOREDUCTASE CHAIN 6"/>
    <property type="match status" value="1"/>
</dbReference>
<comment type="catalytic activity">
    <reaction evidence="14 15">
        <text>a ubiquinone + NADH + 5 H(+)(in) = a ubiquinol + NAD(+) + 4 H(+)(out)</text>
        <dbReference type="Rhea" id="RHEA:29091"/>
        <dbReference type="Rhea" id="RHEA-COMP:9565"/>
        <dbReference type="Rhea" id="RHEA-COMP:9566"/>
        <dbReference type="ChEBI" id="CHEBI:15378"/>
        <dbReference type="ChEBI" id="CHEBI:16389"/>
        <dbReference type="ChEBI" id="CHEBI:17976"/>
        <dbReference type="ChEBI" id="CHEBI:57540"/>
        <dbReference type="ChEBI" id="CHEBI:57945"/>
        <dbReference type="EC" id="7.1.1.2"/>
    </reaction>
</comment>
<keyword evidence="9 15" id="KW-0249">Electron transport</keyword>
<name>K9KF22_ZEUCU</name>
<dbReference type="InterPro" id="IPR001457">
    <property type="entry name" value="NADH_UbQ/plastoQ_OxRdtase_su6"/>
</dbReference>
<evidence type="ECO:0000256" key="9">
    <source>
        <dbReference type="ARBA" id="ARBA00022982"/>
    </source>
</evidence>
<keyword evidence="7 15" id="KW-0812">Transmembrane</keyword>
<reference evidence="16" key="1">
    <citation type="submission" date="2010-11" db="EMBL/GenBank/DDBJ databases">
        <title>The introduction of Bactrocera cucurbitae (Diptera: Tephritidae) in Africa: discrepancies between historical records and genetic data.</title>
        <authorList>
            <person name="Virgilio M."/>
            <person name="Backeljau T."/>
            <person name="Delatte H."/>
            <person name="De Meyer M."/>
        </authorList>
    </citation>
    <scope>NUCLEOTIDE SEQUENCE</scope>
</reference>
<dbReference type="GO" id="GO:0008137">
    <property type="term" value="F:NADH dehydrogenase (ubiquinone) activity"/>
    <property type="evidence" value="ECO:0007669"/>
    <property type="project" value="UniProtKB-UniRule"/>
</dbReference>
<keyword evidence="6 15" id="KW-0679">Respiratory chain</keyword>
<keyword evidence="12 15" id="KW-0496">Mitochondrion</keyword>
<keyword evidence="5 15" id="KW-0813">Transport</keyword>
<sequence length="178" mass="20462">MMQLFLYTSTLISSLIFIQMNHPLAMGLMLLIQTLQICLLTGLMAKSFWFSYILFLIFLGGMLVLFIYVTSLASNEMFSLSMKLTTICVMATAILMLISVFMDKSSTTCFMQNLEMQPFNQMKNILPENALNLHKLYNFPTNMITILLMNYLLVNLIAVVKITKLFYGPLRPMNYEQT</sequence>
<dbReference type="EMBL" id="HQ664512">
    <property type="protein sequence ID" value="AEQ28382.1"/>
    <property type="molecule type" value="Genomic_DNA"/>
</dbReference>
<evidence type="ECO:0000256" key="10">
    <source>
        <dbReference type="ARBA" id="ARBA00022989"/>
    </source>
</evidence>
<feature type="transmembrane region" description="Helical" evidence="15">
    <location>
        <begin position="143"/>
        <end position="163"/>
    </location>
</feature>
<evidence type="ECO:0000256" key="15">
    <source>
        <dbReference type="RuleBase" id="RU004430"/>
    </source>
</evidence>
<evidence type="ECO:0000256" key="7">
    <source>
        <dbReference type="ARBA" id="ARBA00022692"/>
    </source>
</evidence>
<protein>
    <recommendedName>
        <fullName evidence="4 15">NADH-ubiquinone oxidoreductase chain 6</fullName>
        <ecNumber evidence="3 15">7.1.1.2</ecNumber>
    </recommendedName>
</protein>
<evidence type="ECO:0000256" key="13">
    <source>
        <dbReference type="ARBA" id="ARBA00023136"/>
    </source>
</evidence>
<geneLocation type="mitochondrion" evidence="16"/>
<gene>
    <name evidence="16" type="primary">ND6</name>
</gene>
<evidence type="ECO:0000313" key="16">
    <source>
        <dbReference type="EMBL" id="AEQ28382.1"/>
    </source>
</evidence>
<evidence type="ECO:0000256" key="12">
    <source>
        <dbReference type="ARBA" id="ARBA00023128"/>
    </source>
</evidence>
<dbReference type="EC" id="7.1.1.2" evidence="3 15"/>
<evidence type="ECO:0000256" key="8">
    <source>
        <dbReference type="ARBA" id="ARBA00022967"/>
    </source>
</evidence>
<evidence type="ECO:0000256" key="1">
    <source>
        <dbReference type="ARBA" id="ARBA00004225"/>
    </source>
</evidence>
<dbReference type="EMBL" id="HQ664497">
    <property type="protein sequence ID" value="AEQ28367.1"/>
    <property type="molecule type" value="Genomic_DNA"/>
</dbReference>
<evidence type="ECO:0000256" key="2">
    <source>
        <dbReference type="ARBA" id="ARBA00005698"/>
    </source>
</evidence>
<keyword evidence="8 15" id="KW-1278">Translocase</keyword>
<accession>K9KF22</accession>
<dbReference type="EMBL" id="HQ664515">
    <property type="protein sequence ID" value="AEQ28385.1"/>
    <property type="molecule type" value="Genomic_DNA"/>
</dbReference>
<keyword evidence="10 15" id="KW-1133">Transmembrane helix</keyword>
<evidence type="ECO:0000256" key="6">
    <source>
        <dbReference type="ARBA" id="ARBA00022660"/>
    </source>
</evidence>
<dbReference type="EMBL" id="HQ664496">
    <property type="protein sequence ID" value="AEQ28366.1"/>
    <property type="molecule type" value="Genomic_DNA"/>
</dbReference>
<keyword evidence="13 15" id="KW-0472">Membrane</keyword>
<comment type="similarity">
    <text evidence="2 15">Belongs to the complex I subunit 6 family.</text>
</comment>
<dbReference type="PANTHER" id="PTHR11435">
    <property type="entry name" value="NADH UBIQUINONE OXIDOREDUCTASE SUBUNIT ND6"/>
    <property type="match status" value="1"/>
</dbReference>
<comment type="subcellular location">
    <subcellularLocation>
        <location evidence="1 15">Mitochondrion membrane</location>
        <topology evidence="1 15">Multi-pass membrane protein</topology>
    </subcellularLocation>
</comment>
<evidence type="ECO:0000256" key="5">
    <source>
        <dbReference type="ARBA" id="ARBA00022448"/>
    </source>
</evidence>
<organism evidence="16">
    <name type="scientific">Zeugodacus cucurbitae</name>
    <name type="common">Melon fruit fly</name>
    <name type="synonym">Bactrocera cucurbitae</name>
    <dbReference type="NCBI Taxonomy" id="28588"/>
    <lineage>
        <taxon>Eukaryota</taxon>
        <taxon>Metazoa</taxon>
        <taxon>Ecdysozoa</taxon>
        <taxon>Arthropoda</taxon>
        <taxon>Hexapoda</taxon>
        <taxon>Insecta</taxon>
        <taxon>Pterygota</taxon>
        <taxon>Neoptera</taxon>
        <taxon>Endopterygota</taxon>
        <taxon>Diptera</taxon>
        <taxon>Brachycera</taxon>
        <taxon>Muscomorpha</taxon>
        <taxon>Tephritoidea</taxon>
        <taxon>Tephritidae</taxon>
        <taxon>Zeugodacus</taxon>
        <taxon>Zeugodacus</taxon>
    </lineage>
</organism>
<dbReference type="AlphaFoldDB" id="K9KF22"/>
<dbReference type="Pfam" id="PF00499">
    <property type="entry name" value="Oxidored_q3"/>
    <property type="match status" value="1"/>
</dbReference>
<evidence type="ECO:0000256" key="3">
    <source>
        <dbReference type="ARBA" id="ARBA00012944"/>
    </source>
</evidence>
<evidence type="ECO:0000256" key="4">
    <source>
        <dbReference type="ARBA" id="ARBA00021095"/>
    </source>
</evidence>